<evidence type="ECO:0000256" key="7">
    <source>
        <dbReference type="ARBA" id="ARBA00022903"/>
    </source>
</evidence>
<dbReference type="AlphaFoldDB" id="O87930"/>
<comment type="similarity">
    <text evidence="3">Belongs to the CpsC/CapA family.</text>
</comment>
<dbReference type="PANTHER" id="PTHR32309:SF13">
    <property type="entry name" value="FERRIC ENTEROBACTIN TRANSPORT PROTEIN FEPE"/>
    <property type="match status" value="1"/>
</dbReference>
<evidence type="ECO:0000256" key="10">
    <source>
        <dbReference type="ARBA" id="ARBA00023169"/>
    </source>
</evidence>
<dbReference type="EMBL" id="AF053348">
    <property type="protein sequence ID" value="AAC31161.2"/>
    <property type="molecule type" value="Genomic_DNA"/>
</dbReference>
<comment type="function">
    <text evidence="11">Required for CpsD phosphorylation. Involved in the regulation of capsular polysaccharide biosynthesis. May be part of a complex that directs the coordinated polymerization and export to the cell surface of the capsular polysaccharide.</text>
</comment>
<keyword evidence="8 12" id="KW-1133">Transmembrane helix</keyword>
<reference evidence="15" key="6">
    <citation type="journal article" date="2003" name="J. Dairy Sci.">
        <title>Biochemistry, genetics, and applications of exopolysaccharide production in Streptococcus thermophilus: a review.</title>
        <authorList>
            <person name="Broadbent J.R."/>
            <person name="McMahon D.J."/>
            <person name="Welker D.L."/>
            <person name="Oberg C.J."/>
            <person name="Moineau S."/>
        </authorList>
    </citation>
    <scope>NUCLEOTIDE SEQUENCE</scope>
    <source>
        <strain evidence="15">MR-1C</strain>
    </source>
</reference>
<dbReference type="GO" id="GO:0004713">
    <property type="term" value="F:protein tyrosine kinase activity"/>
    <property type="evidence" value="ECO:0007669"/>
    <property type="project" value="TreeGrafter"/>
</dbReference>
<evidence type="ECO:0000256" key="8">
    <source>
        <dbReference type="ARBA" id="ARBA00022989"/>
    </source>
</evidence>
<comment type="subcellular location">
    <subcellularLocation>
        <location evidence="1">Cell membrane</location>
        <topology evidence="1">Multi-pass membrane protein</topology>
    </subcellularLocation>
</comment>
<evidence type="ECO:0000256" key="11">
    <source>
        <dbReference type="ARBA" id="ARBA00045736"/>
    </source>
</evidence>
<dbReference type="EMBL" id="Z98171">
    <property type="protein sequence ID" value="CAB52242.1"/>
    <property type="molecule type" value="Genomic_DNA"/>
</dbReference>
<dbReference type="EMBL" id="AF448249">
    <property type="protein sequence ID" value="AAM93392.1"/>
    <property type="molecule type" value="Genomic_DNA"/>
</dbReference>
<accession>Q9RCI5</accession>
<dbReference type="GO" id="GO:0005351">
    <property type="term" value="F:carbohydrate:proton symporter activity"/>
    <property type="evidence" value="ECO:0007669"/>
    <property type="project" value="InterPro"/>
</dbReference>
<reference evidence="16" key="4">
    <citation type="submission" date="1999-08" db="EMBL/GenBank/DDBJ databases">
        <title>High polymorphism of IS1193 elements in Streptococcus thermophilus CNRZ368.</title>
        <authorList>
            <person name="Schmitt C."/>
            <person name="Guedon G."/>
            <person name="Paquier S."/>
            <person name="Pebay M."/>
            <person name="Panis C."/>
            <person name="Decaris B."/>
        </authorList>
    </citation>
    <scope>NUCLEOTIDE SEQUENCE</scope>
    <source>
        <strain evidence="16">CNRZ368</strain>
    </source>
</reference>
<dbReference type="InterPro" id="IPR005701">
    <property type="entry name" value="CpsC-like"/>
</dbReference>
<comment type="pathway">
    <text evidence="2">Capsule biogenesis; capsule polysaccharide biosynthesis.</text>
</comment>
<evidence type="ECO:0000313" key="15">
    <source>
        <dbReference type="EMBL" id="AAM93392.1"/>
    </source>
</evidence>
<reference evidence="16" key="3">
    <citation type="journal article" date="1999" name="Gene">
        <title>Are horizontal transfers involved in the evolution of the Streptococcus thermophilus exopolysaccharide synthesis loci?</title>
        <authorList>
            <person name="Bourgoin F."/>
            <person name="Pluvinet A."/>
            <person name="Gintz B."/>
            <person name="Decaris B."/>
            <person name="Guedon G."/>
        </authorList>
    </citation>
    <scope>NUCLEOTIDE SEQUENCE</scope>
    <source>
        <strain evidence="16">CNRZ368</strain>
    </source>
</reference>
<feature type="domain" description="Polysaccharide chain length determinant N-terminal" evidence="13">
    <location>
        <begin position="12"/>
        <end position="101"/>
    </location>
</feature>
<keyword evidence="9 12" id="KW-0472">Membrane</keyword>
<name>O87930_STRTR</name>
<keyword evidence="10" id="KW-0270">Exopolysaccharide synthesis</keyword>
<gene>
    <name evidence="14" type="primary">epsC</name>
    <name evidence="15" type="synonym">wzd</name>
</gene>
<reference evidence="16" key="2">
    <citation type="journal article" date="1998" name="Plasmid">
        <title>Characterization of a novel insertion sequence, IS1194, in Streptococcus thermophilus.</title>
        <authorList>
            <person name="Bourgoin F."/>
            <person name="Guedon G."/>
            <person name="Gintz B."/>
            <person name="Decaris B."/>
        </authorList>
    </citation>
    <scope>NUCLEOTIDE SEQUENCE</scope>
    <source>
        <strain evidence="16">CNRZ368</strain>
    </source>
</reference>
<dbReference type="PANTHER" id="PTHR32309">
    <property type="entry name" value="TYROSINE-PROTEIN KINASE"/>
    <property type="match status" value="1"/>
</dbReference>
<dbReference type="Pfam" id="PF02706">
    <property type="entry name" value="Wzz"/>
    <property type="match status" value="1"/>
</dbReference>
<dbReference type="InterPro" id="IPR003856">
    <property type="entry name" value="LPS_length_determ_N"/>
</dbReference>
<evidence type="ECO:0000256" key="3">
    <source>
        <dbReference type="ARBA" id="ARBA00006683"/>
    </source>
</evidence>
<evidence type="ECO:0000313" key="16">
    <source>
        <dbReference type="EMBL" id="CAB52242.1"/>
    </source>
</evidence>
<evidence type="ECO:0000256" key="4">
    <source>
        <dbReference type="ARBA" id="ARBA00020739"/>
    </source>
</evidence>
<accession>O87930</accession>
<feature type="transmembrane region" description="Helical" evidence="12">
    <location>
        <begin position="183"/>
        <end position="200"/>
    </location>
</feature>
<evidence type="ECO:0000256" key="5">
    <source>
        <dbReference type="ARBA" id="ARBA00022475"/>
    </source>
</evidence>
<dbReference type="GO" id="GO:0015774">
    <property type="term" value="P:polysaccharide transport"/>
    <property type="evidence" value="ECO:0007669"/>
    <property type="project" value="InterPro"/>
</dbReference>
<dbReference type="NCBIfam" id="TIGR01006">
    <property type="entry name" value="polys_exp_MPA1"/>
    <property type="match status" value="1"/>
</dbReference>
<dbReference type="InterPro" id="IPR050445">
    <property type="entry name" value="Bact_polysacc_biosynth/exp"/>
</dbReference>
<evidence type="ECO:0000313" key="14">
    <source>
        <dbReference type="EMBL" id="AAC31161.2"/>
    </source>
</evidence>
<keyword evidence="6 12" id="KW-0812">Transmembrane</keyword>
<feature type="transmembrane region" description="Helical" evidence="12">
    <location>
        <begin position="27"/>
        <end position="48"/>
    </location>
</feature>
<dbReference type="GO" id="GO:0045227">
    <property type="term" value="P:capsule polysaccharide biosynthetic process"/>
    <property type="evidence" value="ECO:0007669"/>
    <property type="project" value="UniProtKB-UniPathway"/>
</dbReference>
<evidence type="ECO:0000256" key="9">
    <source>
        <dbReference type="ARBA" id="ARBA00023136"/>
    </source>
</evidence>
<keyword evidence="5" id="KW-1003">Cell membrane</keyword>
<keyword evidence="7" id="KW-0972">Capsule biogenesis/degradation</keyword>
<evidence type="ECO:0000256" key="1">
    <source>
        <dbReference type="ARBA" id="ARBA00004651"/>
    </source>
</evidence>
<reference evidence="14" key="1">
    <citation type="journal article" date="1998" name="Appl. Environ. Microbiol.">
        <title>Role of Streptococcus thermophilus MR-1C capsular exopolysaccharide in cheese moisture retention.</title>
        <authorList>
            <person name="Low D."/>
            <person name="Ahlgren J.A."/>
            <person name="Horne D."/>
            <person name="McMahon D.J."/>
            <person name="Oberg C.J."/>
            <person name="Broadbent J.R."/>
        </authorList>
    </citation>
    <scope>NUCLEOTIDE SEQUENCE</scope>
    <source>
        <strain evidence="14">MR-1C</strain>
    </source>
</reference>
<evidence type="ECO:0000256" key="6">
    <source>
        <dbReference type="ARBA" id="ARBA00022692"/>
    </source>
</evidence>
<proteinExistence type="inferred from homology"/>
<evidence type="ECO:0000256" key="2">
    <source>
        <dbReference type="ARBA" id="ARBA00005132"/>
    </source>
</evidence>
<sequence>MNQDNTKTKSVEIDILALLHKLWTKKLLILFIAFYFAAFSFLGTYFFIQPTYTSTTRIYVVNQATDNNNLSAQDLQAGTYLVNDYKEIITSNDVLSEVIKDEKLNLSEAELAKMISVNIPTDTRLISISVNAKTGQDAQTLANKVRKVASEKIKKVTKVEDVTTLEEAKLPESPSSPNIKRNVLLGAILGGFVAIVAVLVREVLDDRVRRPEDVEDVLGMTLLGIIPDTDKI</sequence>
<evidence type="ECO:0000259" key="13">
    <source>
        <dbReference type="Pfam" id="PF02706"/>
    </source>
</evidence>
<protein>
    <recommendedName>
        <fullName evidence="4">Capsular polysaccharide biosynthesis protein CpsC</fullName>
    </recommendedName>
</protein>
<reference evidence="14" key="5">
    <citation type="submission" date="2002-09" db="EMBL/GenBank/DDBJ databases">
        <authorList>
            <person name="Broadbent J.R."/>
            <person name="Welker D.L."/>
        </authorList>
    </citation>
    <scope>NUCLEOTIDE SEQUENCE</scope>
    <source>
        <strain evidence="14">MR-1C</strain>
    </source>
</reference>
<dbReference type="RefSeq" id="WP_002948775.1">
    <property type="nucleotide sequence ID" value="NZ_CP065787.1"/>
</dbReference>
<dbReference type="GO" id="GO:0005886">
    <property type="term" value="C:plasma membrane"/>
    <property type="evidence" value="ECO:0007669"/>
    <property type="project" value="UniProtKB-SubCell"/>
</dbReference>
<organism evidence="14">
    <name type="scientific">Streptococcus thermophilus</name>
    <dbReference type="NCBI Taxonomy" id="1308"/>
    <lineage>
        <taxon>Bacteria</taxon>
        <taxon>Bacillati</taxon>
        <taxon>Bacillota</taxon>
        <taxon>Bacilli</taxon>
        <taxon>Lactobacillales</taxon>
        <taxon>Streptococcaceae</taxon>
        <taxon>Streptococcus</taxon>
    </lineage>
</organism>
<evidence type="ECO:0000256" key="12">
    <source>
        <dbReference type="SAM" id="Phobius"/>
    </source>
</evidence>
<dbReference type="UniPathway" id="UPA00934"/>